<dbReference type="AlphaFoldDB" id="B4U0Z7"/>
<dbReference type="EMBL" id="CP001129">
    <property type="protein sequence ID" value="ACG61684.1"/>
    <property type="molecule type" value="Genomic_DNA"/>
</dbReference>
<gene>
    <name evidence="1" type="ordered locus">Sez_0308</name>
</gene>
<dbReference type="HOGENOM" id="CLU_818650_0_0_9"/>
<protein>
    <submittedName>
        <fullName evidence="1">Uncharacterized protein</fullName>
    </submittedName>
</protein>
<name>B4U0Z7_STREM</name>
<dbReference type="Proteomes" id="UP000001873">
    <property type="component" value="Chromosome"/>
</dbReference>
<evidence type="ECO:0000313" key="2">
    <source>
        <dbReference type="Proteomes" id="UP000001873"/>
    </source>
</evidence>
<dbReference type="KEGG" id="sez:Sez_0308"/>
<dbReference type="RefSeq" id="WP_012514963.1">
    <property type="nucleotide sequence ID" value="NC_011134.1"/>
</dbReference>
<proteinExistence type="predicted"/>
<accession>B4U0Z7</accession>
<organism evidence="1 2">
    <name type="scientific">Streptococcus equi subsp. zooepidemicus (strain MGCS10565)</name>
    <dbReference type="NCBI Taxonomy" id="552526"/>
    <lineage>
        <taxon>Bacteria</taxon>
        <taxon>Bacillati</taxon>
        <taxon>Bacillota</taxon>
        <taxon>Bacilli</taxon>
        <taxon>Lactobacillales</taxon>
        <taxon>Streptococcaceae</taxon>
        <taxon>Streptococcus</taxon>
    </lineage>
</organism>
<evidence type="ECO:0000313" key="1">
    <source>
        <dbReference type="EMBL" id="ACG61684.1"/>
    </source>
</evidence>
<reference evidence="1 2" key="1">
    <citation type="journal article" date="2008" name="PLoS ONE">
        <title>Genome sequence of a lancefield group C Streptococcus zooepidemicus strain causing epidemic nephritis: new information about an old disease.</title>
        <authorList>
            <person name="Beres S.B."/>
            <person name="Sesso R."/>
            <person name="Pinto S.W.L."/>
            <person name="Hoe N.P."/>
            <person name="Porcella S.F."/>
            <person name="Deleo F.R."/>
            <person name="Musser J.M."/>
        </authorList>
    </citation>
    <scope>NUCLEOTIDE SEQUENCE [LARGE SCALE GENOMIC DNA]</scope>
    <source>
        <strain evidence="1 2">MGCS10565</strain>
    </source>
</reference>
<sequence length="339" mass="39122">MNGYSKDEVERVLLNIESQRFKENLNNETCLYKNCTHKPIDSHIIQRALLGETLAEDNNVYVWMPQNVARGISQGKEVFFEKTSINRSGVFKGFCGDKGDSHDAKLFRGIETDVKSTSIEEYVFLYSYRSLIYHLWLEKGLTLSQADKVSKMLSNPVITELSAKINDIPTETRTLLSIDDELPRFENLKKVYEKYIDSEGKIGNFSDGFFVKFLPLDRITIDFATLGTKVYNSEYPITLGVLPKYKDMPNLFFIVAHKDDETNVLIENLKQITLDNISQYCWLIQNLPMKWSTNSFLSPKLYDHLTLSGELSQLQNFIASTELLDFNDYQNFNLINVFK</sequence>